<organism evidence="2 3">
    <name type="scientific">Streptomyces yaizuensis</name>
    <dbReference type="NCBI Taxonomy" id="2989713"/>
    <lineage>
        <taxon>Bacteria</taxon>
        <taxon>Bacillati</taxon>
        <taxon>Actinomycetota</taxon>
        <taxon>Actinomycetes</taxon>
        <taxon>Kitasatosporales</taxon>
        <taxon>Streptomycetaceae</taxon>
        <taxon>Streptomyces</taxon>
    </lineage>
</organism>
<name>A0ABQ5PA82_9ACTN</name>
<proteinExistence type="predicted"/>
<accession>A0ABQ5PA82</accession>
<reference evidence="2 3" key="1">
    <citation type="submission" date="2022-10" db="EMBL/GenBank/DDBJ databases">
        <title>Draft genome sequence of Streptomyces sp. YSPA8.</title>
        <authorList>
            <person name="Moriuchi R."/>
            <person name="Dohra H."/>
            <person name="Yamamura H."/>
            <person name="Kodani S."/>
        </authorList>
    </citation>
    <scope>NUCLEOTIDE SEQUENCE [LARGE SCALE GENOMIC DNA]</scope>
    <source>
        <strain evidence="2 3">YSPA8</strain>
    </source>
</reference>
<feature type="region of interest" description="Disordered" evidence="1">
    <location>
        <begin position="117"/>
        <end position="161"/>
    </location>
</feature>
<evidence type="ECO:0000256" key="1">
    <source>
        <dbReference type="SAM" id="MobiDB-lite"/>
    </source>
</evidence>
<keyword evidence="3" id="KW-1185">Reference proteome</keyword>
<dbReference type="InterPro" id="IPR046195">
    <property type="entry name" value="DUF6227"/>
</dbReference>
<protein>
    <submittedName>
        <fullName evidence="2">DUF6227 family protein</fullName>
    </submittedName>
</protein>
<dbReference type="RefSeq" id="WP_323451428.1">
    <property type="nucleotide sequence ID" value="NZ_BSBI01000020.1"/>
</dbReference>
<sequence length="296" mass="32127">MNDPYETTETHLKRLLGRALNSFELPDSVVERLDSALAHASSLHSSHHSGTLDRATYRHAFLLSDGSPLVLWELVHSSGADVPEQHELYTEEAEVRLAASRLPAGFPGFADCGDAADSHGTRGFGDPVEPSQPFGHPFGRPARAPAGPDEPPQRDRLGSGGGFGSDVDADFALLAGLMSAPPAALPRMYVPDNSADHGRRVLRRAENADRPGAETAALLRSAFAHHITQVFARQCQVAGKDAGFTLYEHAFLLLDGTELSLWEVEHTATPDGRHMCEVYEAEHTAREAMELRARVR</sequence>
<feature type="compositionally biased region" description="Low complexity" evidence="1">
    <location>
        <begin position="135"/>
        <end position="147"/>
    </location>
</feature>
<evidence type="ECO:0000313" key="2">
    <source>
        <dbReference type="EMBL" id="GLF99492.1"/>
    </source>
</evidence>
<dbReference type="Proteomes" id="UP001291653">
    <property type="component" value="Unassembled WGS sequence"/>
</dbReference>
<comment type="caution">
    <text evidence="2">The sequence shown here is derived from an EMBL/GenBank/DDBJ whole genome shotgun (WGS) entry which is preliminary data.</text>
</comment>
<evidence type="ECO:0000313" key="3">
    <source>
        <dbReference type="Proteomes" id="UP001291653"/>
    </source>
</evidence>
<dbReference type="EMBL" id="BSBI01000020">
    <property type="protein sequence ID" value="GLF99492.1"/>
    <property type="molecule type" value="Genomic_DNA"/>
</dbReference>
<gene>
    <name evidence="2" type="ORF">SYYSPA8_34365</name>
</gene>
<dbReference type="Pfam" id="PF19738">
    <property type="entry name" value="DUF6227"/>
    <property type="match status" value="1"/>
</dbReference>